<accession>A0ABP0C012</accession>
<evidence type="ECO:0000313" key="2">
    <source>
        <dbReference type="EMBL" id="CAK7225017.1"/>
    </source>
</evidence>
<gene>
    <name evidence="2" type="ORF">SEUCBS140593_005760</name>
</gene>
<feature type="region of interest" description="Disordered" evidence="1">
    <location>
        <begin position="311"/>
        <end position="418"/>
    </location>
</feature>
<reference evidence="2 3" key="1">
    <citation type="submission" date="2024-01" db="EMBL/GenBank/DDBJ databases">
        <authorList>
            <person name="Allen C."/>
            <person name="Tagirdzhanova G."/>
        </authorList>
    </citation>
    <scope>NUCLEOTIDE SEQUENCE [LARGE SCALE GENOMIC DNA]</scope>
</reference>
<feature type="region of interest" description="Disordered" evidence="1">
    <location>
        <begin position="170"/>
        <end position="203"/>
    </location>
</feature>
<feature type="compositionally biased region" description="Low complexity" evidence="1">
    <location>
        <begin position="187"/>
        <end position="203"/>
    </location>
</feature>
<keyword evidence="3" id="KW-1185">Reference proteome</keyword>
<feature type="compositionally biased region" description="Low complexity" evidence="1">
    <location>
        <begin position="406"/>
        <end position="418"/>
    </location>
</feature>
<protein>
    <recommendedName>
        <fullName evidence="4">CCHC-type domain-containing protein</fullName>
    </recommendedName>
</protein>
<comment type="caution">
    <text evidence="2">The sequence shown here is derived from an EMBL/GenBank/DDBJ whole genome shotgun (WGS) entry which is preliminary data.</text>
</comment>
<feature type="compositionally biased region" description="Basic residues" evidence="1">
    <location>
        <begin position="177"/>
        <end position="186"/>
    </location>
</feature>
<feature type="compositionally biased region" description="Polar residues" evidence="1">
    <location>
        <begin position="518"/>
        <end position="527"/>
    </location>
</feature>
<feature type="compositionally biased region" description="Low complexity" evidence="1">
    <location>
        <begin position="542"/>
        <end position="553"/>
    </location>
</feature>
<evidence type="ECO:0000313" key="3">
    <source>
        <dbReference type="Proteomes" id="UP001642482"/>
    </source>
</evidence>
<organism evidence="2 3">
    <name type="scientific">Sporothrix eucalyptigena</name>
    <dbReference type="NCBI Taxonomy" id="1812306"/>
    <lineage>
        <taxon>Eukaryota</taxon>
        <taxon>Fungi</taxon>
        <taxon>Dikarya</taxon>
        <taxon>Ascomycota</taxon>
        <taxon>Pezizomycotina</taxon>
        <taxon>Sordariomycetes</taxon>
        <taxon>Sordariomycetidae</taxon>
        <taxon>Ophiostomatales</taxon>
        <taxon>Ophiostomataceae</taxon>
        <taxon>Sporothrix</taxon>
    </lineage>
</organism>
<sequence length="553" mass="58616">MEGGQFRKFDVLWELPVVSIQQASFGYWCQAFVRANLTHRQTLHRDLRLPLEAYLALLRSQQPDQWTGSTSVDACRLAARDLFTSGKMVQLIADELGLQTSAANMDIADEQRKLEKYFPGVAKDAVFCLGCASYGHRFAACPLRSCRLCGSNTGGHTLFGCEAIPTVSETSEEPKGKSKARAKGKGKAAVTSQATPASSASPSKCRYCLEDCIHGDICPMLWRTFVHNPASKRSADEISTACYVCGLDDHFGGDCKDNTGEHISGRQYSLDDDIWSRRYTLQFSDLSKTRRFTGSSIMVNDGNLPAAASAAAQPKREAKRAKIGQSDENTAPQVPKADANANGGGGNRGKGKAKGSNKQAPGPANPLAVQNKPRQADAGANPNSKKRKAKGQQPDSLNVVLPNRSAAPKPATGPAAVAAPTPVVPATAKAKPAPQKAAIPATAPAVVLAMGPVTAPATSIVQRQPKKGKGKQAQDQNNQPGKKKGGKAGKGQAEEEPRTRRSRKRKAAQKATGARGNAQGSCQGNDQSKNRKPRKSKGNNGAGQAQAQSQAQA</sequence>
<dbReference type="EMBL" id="CAWUHD010000058">
    <property type="protein sequence ID" value="CAK7225017.1"/>
    <property type="molecule type" value="Genomic_DNA"/>
</dbReference>
<evidence type="ECO:0008006" key="4">
    <source>
        <dbReference type="Google" id="ProtNLM"/>
    </source>
</evidence>
<evidence type="ECO:0000256" key="1">
    <source>
        <dbReference type="SAM" id="MobiDB-lite"/>
    </source>
</evidence>
<feature type="region of interest" description="Disordered" evidence="1">
    <location>
        <begin position="457"/>
        <end position="553"/>
    </location>
</feature>
<proteinExistence type="predicted"/>
<dbReference type="Proteomes" id="UP001642482">
    <property type="component" value="Unassembled WGS sequence"/>
</dbReference>
<name>A0ABP0C012_9PEZI</name>